<evidence type="ECO:0000256" key="2">
    <source>
        <dbReference type="ARBA" id="ARBA00023136"/>
    </source>
</evidence>
<dbReference type="InterPro" id="IPR001180">
    <property type="entry name" value="CNH_dom"/>
</dbReference>
<dbReference type="InterPro" id="IPR019452">
    <property type="entry name" value="VPS39/TGF_beta_rcpt-assoc_1"/>
</dbReference>
<comment type="subcellular location">
    <subcellularLocation>
        <location evidence="1">Endomembrane system</location>
        <topology evidence="1">Peripheral membrane protein</topology>
    </subcellularLocation>
</comment>
<dbReference type="GO" id="GO:0012505">
    <property type="term" value="C:endomembrane system"/>
    <property type="evidence" value="ECO:0007669"/>
    <property type="project" value="UniProtKB-SubCell"/>
</dbReference>
<reference evidence="7" key="1">
    <citation type="submission" date="2017-01" db="EMBL/GenBank/DDBJ databases">
        <title>Comparative genomics of anhydrobiosis in the tardigrade Hypsibius dujardini.</title>
        <authorList>
            <person name="Yoshida Y."/>
            <person name="Koutsovoulos G."/>
            <person name="Laetsch D."/>
            <person name="Stevens L."/>
            <person name="Kumar S."/>
            <person name="Horikawa D."/>
            <person name="Ishino K."/>
            <person name="Komine S."/>
            <person name="Tomita M."/>
            <person name="Blaxter M."/>
            <person name="Arakawa K."/>
        </authorList>
    </citation>
    <scope>NUCLEOTIDE SEQUENCE [LARGE SCALE GENOMIC DNA]</scope>
    <source>
        <strain evidence="7">Z151</strain>
    </source>
</reference>
<gene>
    <name evidence="6" type="ORF">BV898_18899</name>
</gene>
<protein>
    <submittedName>
        <fullName evidence="6">Vam6/Vps39-like protein</fullName>
    </submittedName>
</protein>
<dbReference type="Pfam" id="PF10367">
    <property type="entry name" value="zf-Vps39_C"/>
    <property type="match status" value="1"/>
</dbReference>
<feature type="domain" description="CNH" evidence="5">
    <location>
        <begin position="15"/>
        <end position="299"/>
    </location>
</feature>
<dbReference type="PANTHER" id="PTHR12894:SF49">
    <property type="entry name" value="VAM6_VPS39-LIKE PROTEIN"/>
    <property type="match status" value="1"/>
</dbReference>
<organism evidence="6 7">
    <name type="scientific">Hypsibius exemplaris</name>
    <name type="common">Freshwater tardigrade</name>
    <dbReference type="NCBI Taxonomy" id="2072580"/>
    <lineage>
        <taxon>Eukaryota</taxon>
        <taxon>Metazoa</taxon>
        <taxon>Ecdysozoa</taxon>
        <taxon>Tardigrada</taxon>
        <taxon>Eutardigrada</taxon>
        <taxon>Parachela</taxon>
        <taxon>Hypsibioidea</taxon>
        <taxon>Hypsibiidae</taxon>
        <taxon>Hypsibius</taxon>
    </lineage>
</organism>
<dbReference type="InterPro" id="IPR019453">
    <property type="entry name" value="VPS39/TGFA1_Znf"/>
</dbReference>
<dbReference type="InterPro" id="IPR032914">
    <property type="entry name" value="Vam6/VPS39/TRAP1"/>
</dbReference>
<comment type="caution">
    <text evidence="6">The sequence shown here is derived from an EMBL/GenBank/DDBJ whole genome shotgun (WGS) entry which is preliminary data.</text>
</comment>
<dbReference type="AlphaFoldDB" id="A0A9X6RNF8"/>
<dbReference type="Pfam" id="PF00780">
    <property type="entry name" value="CNH"/>
    <property type="match status" value="1"/>
</dbReference>
<dbReference type="GO" id="GO:0006914">
    <property type="term" value="P:autophagy"/>
    <property type="evidence" value="ECO:0007669"/>
    <property type="project" value="TreeGrafter"/>
</dbReference>
<accession>A0A9X6RNF8</accession>
<dbReference type="InterPro" id="IPR000547">
    <property type="entry name" value="Clathrin_H-chain/VPS_repeat"/>
</dbReference>
<dbReference type="GO" id="GO:0034058">
    <property type="term" value="P:endosomal vesicle fusion"/>
    <property type="evidence" value="ECO:0007669"/>
    <property type="project" value="TreeGrafter"/>
</dbReference>
<dbReference type="GO" id="GO:0005737">
    <property type="term" value="C:cytoplasm"/>
    <property type="evidence" value="ECO:0007669"/>
    <property type="project" value="TreeGrafter"/>
</dbReference>
<keyword evidence="2" id="KW-0472">Membrane</keyword>
<dbReference type="Gene3D" id="1.25.40.10">
    <property type="entry name" value="Tetratricopeptide repeat domain"/>
    <property type="match status" value="1"/>
</dbReference>
<dbReference type="GO" id="GO:0016020">
    <property type="term" value="C:membrane"/>
    <property type="evidence" value="ECO:0007669"/>
    <property type="project" value="TreeGrafter"/>
</dbReference>
<sequence length="870" mass="99638">MLDIYSLVSVLPRLPLLIESLACFDDNIFVGTKEGHLLMYKIELRGTYNKDGTEEAEVSLVKSSKNFSKKPISQLAVIKEFQLLISLSDTVISIHDFGSESGSFPVLDSITKTRGATLFAISVLRDPAKLNEPKVNMCVVVRQRLLVFHLKGWERKFEEAANVKLVVPDTPKAVIWANEALYVNVAGEYQRMKLNGDFFKLFSIDKNQEPKIVLLADGRLAFGLDDKCVFSNQEGNISKEPLIWSGVPQQIAQDAPFLIALFPMHVEIRPYDPPGKGGEAVQKVDIQKAKIVCEARDKGIVYIASPTAVWALRTAPSIQLIDRLVLGKQFELAENIAKYSSASEAVKAEWFQRIRNLYAFQLFCDQDYKKAFDLFFQLGTEPPQVIGLFPDFLPSNVRNSMTYPSKCPELTGSALEKATFALIEYLTEWRQKLNFEIMRTAEGRSEEETAKTLAQMQIVDTTLLKCYLATNPAMVSPLLRLPDNHCNFEESERSLKKARRFDELIILYKNKGFHKKALEFLRRELENPESTLNGHQRMARYLVEIAKDELELVFQFIRFVIKASPEQGLQIFTDELYECDIIPREKVFEFLTRNAPELLMPYLEHVINIWSDNSEIFHTALGEAYIKKAAGLLKQGGDSDEVAALRKTLQLFLGRSVYYEPALLLTHLPLDCMFEERALVLGRMQRFEQAIGLYVHVLKQAEQAEKFCEQFYDRNNIDGSQVYYLLFKTYVRPPEPNTLGVLLNDLPTTERNLEEALRILRRYSNRIDYAKGMELVPFNVTVNELGDFLLTAFEVLTSKRRQVELMKNLHYAEYLQVQLGRIRREGENFTLTEDDVCDICKKRIGKNTAFIRTPDKKLKHYMCGSSARQR</sequence>
<proteinExistence type="inferred from homology"/>
<dbReference type="PROSITE" id="PS50219">
    <property type="entry name" value="CNH"/>
    <property type="match status" value="1"/>
</dbReference>
<evidence type="ECO:0000259" key="5">
    <source>
        <dbReference type="PROSITE" id="PS50219"/>
    </source>
</evidence>
<name>A0A9X6RNF8_HYPEX</name>
<evidence type="ECO:0000256" key="1">
    <source>
        <dbReference type="ARBA" id="ARBA00004184"/>
    </source>
</evidence>
<evidence type="ECO:0000313" key="7">
    <source>
        <dbReference type="Proteomes" id="UP000192578"/>
    </source>
</evidence>
<dbReference type="InterPro" id="IPR011990">
    <property type="entry name" value="TPR-like_helical_dom_sf"/>
</dbReference>
<dbReference type="Proteomes" id="UP000192578">
    <property type="component" value="Unassembled WGS sequence"/>
</dbReference>
<evidence type="ECO:0000256" key="3">
    <source>
        <dbReference type="ARBA" id="ARBA00038201"/>
    </source>
</evidence>
<evidence type="ECO:0000313" key="6">
    <source>
        <dbReference type="EMBL" id="OWA54499.1"/>
    </source>
</evidence>
<feature type="repeat" description="CHCR" evidence="4">
    <location>
        <begin position="572"/>
        <end position="739"/>
    </location>
</feature>
<dbReference type="PANTHER" id="PTHR12894">
    <property type="entry name" value="CNH DOMAIN CONTAINING"/>
    <property type="match status" value="1"/>
</dbReference>
<dbReference type="GO" id="GO:0006886">
    <property type="term" value="P:intracellular protein transport"/>
    <property type="evidence" value="ECO:0007669"/>
    <property type="project" value="UniProtKB-UniRule"/>
</dbReference>
<dbReference type="OrthoDB" id="5325112at2759"/>
<dbReference type="PROSITE" id="PS50236">
    <property type="entry name" value="CHCR"/>
    <property type="match status" value="1"/>
</dbReference>
<dbReference type="EMBL" id="MTYJ01000413">
    <property type="protein sequence ID" value="OWA54499.1"/>
    <property type="molecule type" value="Genomic_DNA"/>
</dbReference>
<evidence type="ECO:0000256" key="4">
    <source>
        <dbReference type="PROSITE-ProRule" id="PRU01006"/>
    </source>
</evidence>
<keyword evidence="7" id="KW-1185">Reference proteome</keyword>
<comment type="similarity">
    <text evidence="3">Belongs to the VAM6/VPS39 family.</text>
</comment>
<dbReference type="Pfam" id="PF10366">
    <property type="entry name" value="Vps39_1"/>
    <property type="match status" value="1"/>
</dbReference>